<evidence type="ECO:0000256" key="5">
    <source>
        <dbReference type="ARBA" id="ARBA00023237"/>
    </source>
</evidence>
<feature type="domain" description="RagB/SusD" evidence="6">
    <location>
        <begin position="360"/>
        <end position="505"/>
    </location>
</feature>
<dbReference type="CDD" id="cd08977">
    <property type="entry name" value="SusD"/>
    <property type="match status" value="1"/>
</dbReference>
<dbReference type="GO" id="GO:0009279">
    <property type="term" value="C:cell outer membrane"/>
    <property type="evidence" value="ECO:0007669"/>
    <property type="project" value="UniProtKB-SubCell"/>
</dbReference>
<evidence type="ECO:0000256" key="2">
    <source>
        <dbReference type="ARBA" id="ARBA00006275"/>
    </source>
</evidence>
<keyword evidence="9" id="KW-1185">Reference proteome</keyword>
<evidence type="ECO:0000256" key="3">
    <source>
        <dbReference type="ARBA" id="ARBA00022729"/>
    </source>
</evidence>
<comment type="similarity">
    <text evidence="2">Belongs to the SusD family.</text>
</comment>
<evidence type="ECO:0000313" key="8">
    <source>
        <dbReference type="EMBL" id="CAG4997569.1"/>
    </source>
</evidence>
<keyword evidence="5" id="KW-0998">Cell outer membrane</keyword>
<feature type="domain" description="SusD-like N-terminal" evidence="7">
    <location>
        <begin position="25"/>
        <end position="228"/>
    </location>
</feature>
<sequence>MMNMKNITAIGIIALTLLHTSCSEDFLNETDPTKVGVDVFYKNEAQAKQALNGVYGQVQTLNNTAYLFGEFQTDNTTIDLNPSDRGGAGGWEAFDFSTINSGNGEIANLWNGYYSALYNNNLTLEKLAVAEIADASKKEIEGQLKFLRGYMYFNLVQYFGDVVIVTSTLSTPDPAFDLVRSPQAEVWAQVEKDLKEAAALLPAKYAAAGDKGRATKGAALSLLGKTYLIQKKYAEAITTLKEVTALGYALNANYADNFDPSPAKKNGIESIFEIQYQGDNDLGEQSSFQYVFAPRVSKGAVTGYAAGTNGGRNVPTNDIIAAYEKGDLRKDISLKTSFILDGKEYPVPYVSKYNYPHTIVQRTNTNWPVLRYADVLLMLSEAMNEQTGPTAEALGYLNQIRKRAGLPDAAPAGKDDFRTAVLKERRLELAFENHRWFDLKRTKTPAQWAAFMNAHGAMEKAKPTVDRGNVPFNSNDYIFSDFEYVLPLPAPQILINAKLVQNPGY</sequence>
<dbReference type="Gene3D" id="1.25.40.390">
    <property type="match status" value="1"/>
</dbReference>
<comment type="subcellular location">
    <subcellularLocation>
        <location evidence="1">Cell outer membrane</location>
    </subcellularLocation>
</comment>
<organism evidence="8 9">
    <name type="scientific">Dyadobacter helix</name>
    <dbReference type="NCBI Taxonomy" id="2822344"/>
    <lineage>
        <taxon>Bacteria</taxon>
        <taxon>Pseudomonadati</taxon>
        <taxon>Bacteroidota</taxon>
        <taxon>Cytophagia</taxon>
        <taxon>Cytophagales</taxon>
        <taxon>Spirosomataceae</taxon>
        <taxon>Dyadobacter</taxon>
    </lineage>
</organism>
<dbReference type="EMBL" id="CAJRAF010000002">
    <property type="protein sequence ID" value="CAG4997569.1"/>
    <property type="molecule type" value="Genomic_DNA"/>
</dbReference>
<evidence type="ECO:0000256" key="4">
    <source>
        <dbReference type="ARBA" id="ARBA00023136"/>
    </source>
</evidence>
<protein>
    <submittedName>
        <fullName evidence="8">SusD-like protein P2</fullName>
    </submittedName>
</protein>
<name>A0A916NBS5_9BACT</name>
<accession>A0A916NBS5</accession>
<dbReference type="InterPro" id="IPR012944">
    <property type="entry name" value="SusD_RagB_dom"/>
</dbReference>
<keyword evidence="4" id="KW-0472">Membrane</keyword>
<dbReference type="InterPro" id="IPR011990">
    <property type="entry name" value="TPR-like_helical_dom_sf"/>
</dbReference>
<dbReference type="AlphaFoldDB" id="A0A916NBS5"/>
<evidence type="ECO:0000313" key="9">
    <source>
        <dbReference type="Proteomes" id="UP000680038"/>
    </source>
</evidence>
<evidence type="ECO:0000256" key="1">
    <source>
        <dbReference type="ARBA" id="ARBA00004442"/>
    </source>
</evidence>
<dbReference type="Proteomes" id="UP000680038">
    <property type="component" value="Unassembled WGS sequence"/>
</dbReference>
<dbReference type="SUPFAM" id="SSF48452">
    <property type="entry name" value="TPR-like"/>
    <property type="match status" value="1"/>
</dbReference>
<evidence type="ECO:0000259" key="6">
    <source>
        <dbReference type="Pfam" id="PF07980"/>
    </source>
</evidence>
<evidence type="ECO:0000259" key="7">
    <source>
        <dbReference type="Pfam" id="PF14322"/>
    </source>
</evidence>
<dbReference type="Pfam" id="PF14322">
    <property type="entry name" value="SusD-like_3"/>
    <property type="match status" value="1"/>
</dbReference>
<proteinExistence type="inferred from homology"/>
<dbReference type="Pfam" id="PF07980">
    <property type="entry name" value="SusD_RagB"/>
    <property type="match status" value="1"/>
</dbReference>
<keyword evidence="3" id="KW-0732">Signal</keyword>
<gene>
    <name evidence="8" type="ORF">DYBT9275_01802</name>
</gene>
<dbReference type="InterPro" id="IPR033985">
    <property type="entry name" value="SusD-like_N"/>
</dbReference>
<comment type="caution">
    <text evidence="8">The sequence shown here is derived from an EMBL/GenBank/DDBJ whole genome shotgun (WGS) entry which is preliminary data.</text>
</comment>
<reference evidence="8" key="1">
    <citation type="submission" date="2021-04" db="EMBL/GenBank/DDBJ databases">
        <authorList>
            <person name="Rodrigo-Torres L."/>
            <person name="Arahal R. D."/>
            <person name="Lucena T."/>
        </authorList>
    </citation>
    <scope>NUCLEOTIDE SEQUENCE</scope>
    <source>
        <strain evidence="8">CECT 9275</strain>
    </source>
</reference>